<organism evidence="1">
    <name type="scientific">uncultured Caudovirales phage</name>
    <dbReference type="NCBI Taxonomy" id="2100421"/>
    <lineage>
        <taxon>Viruses</taxon>
        <taxon>Duplodnaviria</taxon>
        <taxon>Heunggongvirae</taxon>
        <taxon>Uroviricota</taxon>
        <taxon>Caudoviricetes</taxon>
        <taxon>Peduoviridae</taxon>
        <taxon>Maltschvirus</taxon>
        <taxon>Maltschvirus maltsch</taxon>
    </lineage>
</organism>
<reference evidence="1" key="1">
    <citation type="submission" date="2020-04" db="EMBL/GenBank/DDBJ databases">
        <authorList>
            <person name="Chiriac C."/>
            <person name="Salcher M."/>
            <person name="Ghai R."/>
            <person name="Kavagutti S V."/>
        </authorList>
    </citation>
    <scope>NUCLEOTIDE SEQUENCE</scope>
</reference>
<gene>
    <name evidence="1" type="ORF">UFOVP450_29</name>
</gene>
<sequence length="73" mass="8148">MNTKPLQQQMQLDFSQSTEIVCDECGHNHFNVVHILKSFSALLSPNGQEMVVPVQAFACTKCGHVNKDFLPES</sequence>
<name>A0A6J5MGA6_9CAUD</name>
<dbReference type="EMBL" id="LR796421">
    <property type="protein sequence ID" value="CAB4142779.1"/>
    <property type="molecule type" value="Genomic_DNA"/>
</dbReference>
<accession>A0A6J5MGA6</accession>
<proteinExistence type="predicted"/>
<protein>
    <submittedName>
        <fullName evidence="1">Uncharacterized protein</fullName>
    </submittedName>
</protein>
<evidence type="ECO:0000313" key="1">
    <source>
        <dbReference type="EMBL" id="CAB4142779.1"/>
    </source>
</evidence>